<feature type="transmembrane region" description="Helical" evidence="6">
    <location>
        <begin position="386"/>
        <end position="404"/>
    </location>
</feature>
<keyword evidence="2" id="KW-1003">Cell membrane</keyword>
<dbReference type="InterPro" id="IPR002797">
    <property type="entry name" value="Polysacc_synth"/>
</dbReference>
<evidence type="ECO:0000256" key="6">
    <source>
        <dbReference type="SAM" id="Phobius"/>
    </source>
</evidence>
<keyword evidence="5 6" id="KW-0472">Membrane</keyword>
<feature type="transmembrane region" description="Helical" evidence="6">
    <location>
        <begin position="180"/>
        <end position="202"/>
    </location>
</feature>
<feature type="transmembrane region" description="Helical" evidence="6">
    <location>
        <begin position="326"/>
        <end position="342"/>
    </location>
</feature>
<dbReference type="GO" id="GO:0005886">
    <property type="term" value="C:plasma membrane"/>
    <property type="evidence" value="ECO:0007669"/>
    <property type="project" value="UniProtKB-SubCell"/>
</dbReference>
<dbReference type="AlphaFoldDB" id="A0A3B0WUH7"/>
<evidence type="ECO:0000256" key="2">
    <source>
        <dbReference type="ARBA" id="ARBA00022475"/>
    </source>
</evidence>
<feature type="transmembrane region" description="Helical" evidence="6">
    <location>
        <begin position="214"/>
        <end position="235"/>
    </location>
</feature>
<organism evidence="7">
    <name type="scientific">hydrothermal vent metagenome</name>
    <dbReference type="NCBI Taxonomy" id="652676"/>
    <lineage>
        <taxon>unclassified sequences</taxon>
        <taxon>metagenomes</taxon>
        <taxon>ecological metagenomes</taxon>
    </lineage>
</organism>
<keyword evidence="4 6" id="KW-1133">Transmembrane helix</keyword>
<dbReference type="InterPro" id="IPR050833">
    <property type="entry name" value="Poly_Biosynth_Transport"/>
</dbReference>
<feature type="transmembrane region" description="Helical" evidence="6">
    <location>
        <begin position="20"/>
        <end position="38"/>
    </location>
</feature>
<feature type="transmembrane region" description="Helical" evidence="6">
    <location>
        <begin position="83"/>
        <end position="103"/>
    </location>
</feature>
<evidence type="ECO:0000256" key="1">
    <source>
        <dbReference type="ARBA" id="ARBA00004651"/>
    </source>
</evidence>
<evidence type="ECO:0000256" key="5">
    <source>
        <dbReference type="ARBA" id="ARBA00023136"/>
    </source>
</evidence>
<feature type="transmembrane region" description="Helical" evidence="6">
    <location>
        <begin position="247"/>
        <end position="269"/>
    </location>
</feature>
<feature type="transmembrane region" description="Helical" evidence="6">
    <location>
        <begin position="50"/>
        <end position="71"/>
    </location>
</feature>
<reference evidence="7" key="1">
    <citation type="submission" date="2018-06" db="EMBL/GenBank/DDBJ databases">
        <authorList>
            <person name="Zhirakovskaya E."/>
        </authorList>
    </citation>
    <scope>NUCLEOTIDE SEQUENCE</scope>
</reference>
<feature type="transmembrane region" description="Helical" evidence="6">
    <location>
        <begin position="442"/>
        <end position="466"/>
    </location>
</feature>
<comment type="subcellular location">
    <subcellularLocation>
        <location evidence="1">Cell membrane</location>
        <topology evidence="1">Multi-pass membrane protein</topology>
    </subcellularLocation>
</comment>
<name>A0A3B0WUH7_9ZZZZ</name>
<dbReference type="EMBL" id="UOFD01000079">
    <property type="protein sequence ID" value="VAW54782.1"/>
    <property type="molecule type" value="Genomic_DNA"/>
</dbReference>
<feature type="transmembrane region" description="Helical" evidence="6">
    <location>
        <begin position="123"/>
        <end position="143"/>
    </location>
</feature>
<feature type="transmembrane region" description="Helical" evidence="6">
    <location>
        <begin position="155"/>
        <end position="174"/>
    </location>
</feature>
<dbReference type="PANTHER" id="PTHR30250:SF11">
    <property type="entry name" value="O-ANTIGEN TRANSPORTER-RELATED"/>
    <property type="match status" value="1"/>
</dbReference>
<gene>
    <name evidence="7" type="ORF">MNBD_GAMMA06-602</name>
</gene>
<proteinExistence type="predicted"/>
<protein>
    <recommendedName>
        <fullName evidence="8">Polysaccharide biosynthesis protein C-terminal domain-containing protein</fullName>
    </recommendedName>
</protein>
<keyword evidence="3 6" id="KW-0812">Transmembrane</keyword>
<evidence type="ECO:0000256" key="3">
    <source>
        <dbReference type="ARBA" id="ARBA00022692"/>
    </source>
</evidence>
<evidence type="ECO:0008006" key="8">
    <source>
        <dbReference type="Google" id="ProtNLM"/>
    </source>
</evidence>
<feature type="transmembrane region" description="Helical" evidence="6">
    <location>
        <begin position="290"/>
        <end position="314"/>
    </location>
</feature>
<dbReference type="PANTHER" id="PTHR30250">
    <property type="entry name" value="PST FAMILY PREDICTED COLANIC ACID TRANSPORTER"/>
    <property type="match status" value="1"/>
</dbReference>
<sequence>MAGKQNSMIADTRIYMFAEILRNSVSLIMLPIYTRFLTPEDYGSVELLSMIVDFAMIIFGARATEAVFRFYCTSNSTKEKNEIIGSSLFLSFAMMSLGAAFVITLSEQLALFVFDDGSYQKYIVLFALTMVLMPLIEIPFAYIRAMQKAQLFFNFSLFKLLVQVSLNIYFVVHLEMHVEGVIYSTLISSVIVSVLLTSYTIFSAGLRVTKKACAQLFSFSLPMKLATVGAFFLTFGDRYILNIYTDLAQVGIYSLGYKFAFIFTILAWDTFEKMWDAEKYIVNKKPNAKVIYQNVFLYMNIVLFTVGLGFSLFVKDLLRIMSAPEFWPAYEIVPIIILAYIIQSWGRYCDLGIMLKKKTIQIAYAQWFAVFVVAIAYFVLIPEFGIAGAAWATLIGFSAQFYWINKKGKEYYNMYLPWGKILSIAVLAMVCFSFTILVPDNLLWSIILRLVIFILFCLMLFVLPILSGQQKIEIKNNVKRIFVRVN</sequence>
<evidence type="ECO:0000256" key="4">
    <source>
        <dbReference type="ARBA" id="ARBA00022989"/>
    </source>
</evidence>
<evidence type="ECO:0000313" key="7">
    <source>
        <dbReference type="EMBL" id="VAW54782.1"/>
    </source>
</evidence>
<feature type="transmembrane region" description="Helical" evidence="6">
    <location>
        <begin position="362"/>
        <end position="380"/>
    </location>
</feature>
<dbReference type="Pfam" id="PF01943">
    <property type="entry name" value="Polysacc_synt"/>
    <property type="match status" value="1"/>
</dbReference>
<feature type="transmembrane region" description="Helical" evidence="6">
    <location>
        <begin position="416"/>
        <end position="436"/>
    </location>
</feature>
<accession>A0A3B0WUH7</accession>